<feature type="compositionally biased region" description="Basic and acidic residues" evidence="5">
    <location>
        <begin position="1494"/>
        <end position="1520"/>
    </location>
</feature>
<sequence>MAHSNANIHLTEDVIADFAGTGSQRLIEKLHVKDVPKDTMSEIFIEILICLEDGLLTSNAIADFLQQAINDEEKAIIFCQALDVVPLTESMEALMGELNERQAVIKPKTIAENVDLALLTSLNLAPVQSLNRQLNMKKRDIFYTQKNFNLFHEEFEGYSKLVQEMFNILKTSNNVGLVDFAIRSTESLIGHYQLDPNRVLDILLDVFTHLIVGNHVFMIKFLKSSRWWPAEPATSDAGFEELRHGGSETAAKLLGLKFLKASKDEALTDTFKVMVAILVKEGFVSFGSIYKYVRPDDTEMQDLEALYKKELDEKVFKSGASALALAAPLTSEDDISDKGANGSNKDEEQQSINETLQSRLETNITFQVLKAFLEVGLYWPSLYIITEFPFLVHVDALVPEYILRMVDVIISPLYENALKVPESLIKALNKDRLSPQAHNMGSIKYKEVKPTRMFCLKPTSVLQSDKDLIYFYQEWSRNLPRVDKIDAFFKLGQEIFKYLGTKLSADVAVFSKLCDVLTSQCVIHGNTEYKERCFNFFRNYILPAIGAIEENPVPVSKAFKFLQQFSVDDRFNLYGELHQVLAKNNLHVKINYNKAEKATKDSLKRLSKENVAPMMKRLAKISYSNPLPCFLTILQQIESYDNLNSLVVDTAQYFSKYGWDNLTLAILMRLTSLGRSNIQQDGLHERQWIQSLASFIGQLCHKYPDSIDLRTIVLYLVKSFHLQESSGLLVFKEILALTGGLKPISNLTPHQIEMINSGESLEKLVYKTIDDTRFSSQLPGTKLANVFLELDVVNEILVLLSNLNKAIIAGEELTHLKVLANRADDIDTVLHFFCTLVGFFGDDEIPNNLQAITTLVDKYGVPIPWAFEIWRPYFTDTEVQGDIGEKFTCGVEPSLFTTFWSLKLFDINFDRELYDSELSKLESTASSLRETLLVARKDRSSTSAFLQKLKADIVRTEDFHAKIPAERDFHETHNKEVKELLKQRCRSWFLPNTDEELATAINTFLQECVFPRCVHSSFDAIFSARFLFLVHELNPNNYSIIEALNQIFQSDIVFGALFTCTPSEAECLGIFYAEILKRLSVWYNEEVFAGLAQATPLKKNISSLNLSLGDFKKILFEFHSSLLLDISRSLIANEYMCRRNAITLMKNLFGVYPNVEDHCETIVDLIEKISTTEERDDLKLSSSALIGHVKSRSKSWVHMWDFYDMSEDEKAKQIDKRKAIEENRERRKEALRRQKEEEERRMREEEERRRQEARLAEEEERKRKMEEERIEQQKQATAKALSYDNEGKAPIRQARNEEVERGRYDQYSRTTPRPETPKGPSAQSRSADSMQNKASKVLEQKDLKVKKLASEETKPQQATPGHAKEPDVEKARDEAKPMEDAKTQSNIKRDSPAAEAPTQIRASTPSHRRPLPPQQPPRQPRFGSLGRHEDRGSRHDDRGSRHDDRGSRHDDRDNRKDSGNNKVYQRGPIRSQSTTPLPPPSTPPPPPPTAPLRKGSDRDRGDRKRGWGGFRDRGQKRARY</sequence>
<evidence type="ECO:0000256" key="3">
    <source>
        <dbReference type="ARBA" id="ARBA00019596"/>
    </source>
</evidence>
<evidence type="ECO:0000313" key="10">
    <source>
        <dbReference type="Proteomes" id="UP000037122"/>
    </source>
</evidence>
<dbReference type="GO" id="GO:0003729">
    <property type="term" value="F:mRNA binding"/>
    <property type="evidence" value="ECO:0007669"/>
    <property type="project" value="TreeGrafter"/>
</dbReference>
<dbReference type="VEuPathDB" id="FungiDB:CJI97_003272"/>
<feature type="domain" description="THO complex subunit 2 N-terminal" evidence="8">
    <location>
        <begin position="10"/>
        <end position="616"/>
    </location>
</feature>
<evidence type="ECO:0000256" key="5">
    <source>
        <dbReference type="SAM" id="MobiDB-lite"/>
    </source>
</evidence>
<gene>
    <name evidence="9" type="ORF">QG37_02113</name>
</gene>
<feature type="domain" description="THO complex subunitTHOC2 N-terminal" evidence="7">
    <location>
        <begin position="618"/>
        <end position="693"/>
    </location>
</feature>
<dbReference type="InterPro" id="IPR021726">
    <property type="entry name" value="THO_THOC2_N"/>
</dbReference>
<dbReference type="InterPro" id="IPR021418">
    <property type="entry name" value="THO_THOC2_C"/>
</dbReference>
<evidence type="ECO:0000256" key="1">
    <source>
        <dbReference type="ARBA" id="ARBA00004123"/>
    </source>
</evidence>
<dbReference type="GO" id="GO:0000445">
    <property type="term" value="C:THO complex part of transcription export complex"/>
    <property type="evidence" value="ECO:0007669"/>
    <property type="project" value="TreeGrafter"/>
</dbReference>
<evidence type="ECO:0000259" key="7">
    <source>
        <dbReference type="Pfam" id="PF11732"/>
    </source>
</evidence>
<proteinExistence type="inferred from homology"/>
<feature type="compositionally biased region" description="Basic and acidic residues" evidence="5">
    <location>
        <begin position="1224"/>
        <end position="1272"/>
    </location>
</feature>
<dbReference type="Pfam" id="PF16134">
    <property type="entry name" value="THOC2_N"/>
    <property type="match status" value="1"/>
</dbReference>
<dbReference type="VEuPathDB" id="FungiDB:QG37_02113"/>
<evidence type="ECO:0000259" key="6">
    <source>
        <dbReference type="Pfam" id="PF11262"/>
    </source>
</evidence>
<dbReference type="VEuPathDB" id="FungiDB:CJI96_0001733"/>
<dbReference type="VEuPathDB" id="FungiDB:B9J08_003201"/>
<reference evidence="10" key="1">
    <citation type="journal article" date="2015" name="BMC Genomics">
        <title>Draft genome of a commonly misdiagnosed multidrug resistant pathogen Candida auris.</title>
        <authorList>
            <person name="Chatterjee S."/>
            <person name="Alampalli S.V."/>
            <person name="Nageshan R.K."/>
            <person name="Chettiar S.T."/>
            <person name="Joshi S."/>
            <person name="Tatu U.S."/>
        </authorList>
    </citation>
    <scope>NUCLEOTIDE SEQUENCE [LARGE SCALE GENOMIC DNA]</scope>
    <source>
        <strain evidence="10">6684</strain>
    </source>
</reference>
<comment type="subcellular location">
    <subcellularLocation>
        <location evidence="1">Nucleus</location>
    </subcellularLocation>
</comment>
<feature type="compositionally biased region" description="Basic and acidic residues" evidence="5">
    <location>
        <begin position="1362"/>
        <end position="1392"/>
    </location>
</feature>
<comment type="caution">
    <text evidence="9">The sequence shown here is derived from an EMBL/GenBank/DDBJ whole genome shotgun (WGS) entry which is preliminary data.</text>
</comment>
<dbReference type="InterPro" id="IPR040007">
    <property type="entry name" value="Tho2"/>
</dbReference>
<organism evidence="9 10">
    <name type="scientific">Candidozyma auris</name>
    <name type="common">Yeast</name>
    <name type="synonym">Candida auris</name>
    <dbReference type="NCBI Taxonomy" id="498019"/>
    <lineage>
        <taxon>Eukaryota</taxon>
        <taxon>Fungi</taxon>
        <taxon>Dikarya</taxon>
        <taxon>Ascomycota</taxon>
        <taxon>Saccharomycotina</taxon>
        <taxon>Pichiomycetes</taxon>
        <taxon>Metschnikowiaceae</taxon>
        <taxon>Candidozyma</taxon>
    </lineage>
</organism>
<dbReference type="Pfam" id="PF11262">
    <property type="entry name" value="Tho2"/>
    <property type="match status" value="1"/>
</dbReference>
<evidence type="ECO:0000259" key="8">
    <source>
        <dbReference type="Pfam" id="PF16134"/>
    </source>
</evidence>
<dbReference type="EMBL" id="LGST01000016">
    <property type="protein sequence ID" value="KNE01223.1"/>
    <property type="molecule type" value="Genomic_DNA"/>
</dbReference>
<feature type="compositionally biased region" description="Basic and acidic residues" evidence="5">
    <location>
        <begin position="1336"/>
        <end position="1354"/>
    </location>
</feature>
<feature type="domain" description="THO complex subunitTHOC2 C-terminal" evidence="6">
    <location>
        <begin position="891"/>
        <end position="1188"/>
    </location>
</feature>
<dbReference type="PANTHER" id="PTHR21597:SF0">
    <property type="entry name" value="THO COMPLEX SUBUNIT 2"/>
    <property type="match status" value="1"/>
</dbReference>
<keyword evidence="4" id="KW-0539">Nucleus</keyword>
<dbReference type="InterPro" id="IPR032302">
    <property type="entry name" value="THOC2_N"/>
</dbReference>
<dbReference type="GO" id="GO:0006406">
    <property type="term" value="P:mRNA export from nucleus"/>
    <property type="evidence" value="ECO:0007669"/>
    <property type="project" value="InterPro"/>
</dbReference>
<dbReference type="Pfam" id="PF11732">
    <property type="entry name" value="Thoc2"/>
    <property type="match status" value="1"/>
</dbReference>
<evidence type="ECO:0000313" key="9">
    <source>
        <dbReference type="EMBL" id="KNE01223.1"/>
    </source>
</evidence>
<dbReference type="VEuPathDB" id="FungiDB:CJJ07_001257"/>
<comment type="similarity">
    <text evidence="2">Belongs to the THOC2 family.</text>
</comment>
<dbReference type="Proteomes" id="UP000037122">
    <property type="component" value="Unassembled WGS sequence"/>
</dbReference>
<evidence type="ECO:0000256" key="4">
    <source>
        <dbReference type="ARBA" id="ARBA00023242"/>
    </source>
</evidence>
<feature type="region of interest" description="Disordered" evidence="5">
    <location>
        <begin position="1224"/>
        <end position="1520"/>
    </location>
</feature>
<dbReference type="PANTHER" id="PTHR21597">
    <property type="entry name" value="THO2 PROTEIN"/>
    <property type="match status" value="1"/>
</dbReference>
<feature type="compositionally biased region" description="Pro residues" evidence="5">
    <location>
        <begin position="1476"/>
        <end position="1490"/>
    </location>
</feature>
<evidence type="ECO:0000256" key="2">
    <source>
        <dbReference type="ARBA" id="ARBA00007857"/>
    </source>
</evidence>
<feature type="compositionally biased region" description="Basic and acidic residues" evidence="5">
    <location>
        <begin position="1426"/>
        <end position="1459"/>
    </location>
</feature>
<feature type="compositionally biased region" description="Polar residues" evidence="5">
    <location>
        <begin position="1321"/>
        <end position="1334"/>
    </location>
</feature>
<dbReference type="GO" id="GO:0006397">
    <property type="term" value="P:mRNA processing"/>
    <property type="evidence" value="ECO:0007669"/>
    <property type="project" value="InterPro"/>
</dbReference>
<feature type="compositionally biased region" description="Basic and acidic residues" evidence="5">
    <location>
        <begin position="1285"/>
        <end position="1306"/>
    </location>
</feature>
<name>A0A0L0P4C1_CANAR</name>
<protein>
    <recommendedName>
        <fullName evidence="3">THO complex subunit 2</fullName>
    </recommendedName>
</protein>
<accession>A0A0L0P4C1</accession>
<dbReference type="VEuPathDB" id="FungiDB:CJJ09_000907"/>